<evidence type="ECO:0000313" key="3">
    <source>
        <dbReference type="Proteomes" id="UP001595526"/>
    </source>
</evidence>
<name>A0ABV7JKC7_9SPHI</name>
<dbReference type="Pfam" id="PF13643">
    <property type="entry name" value="DUF4145"/>
    <property type="match status" value="1"/>
</dbReference>
<dbReference type="EMBL" id="JBHRTA010000022">
    <property type="protein sequence ID" value="MFC3197557.1"/>
    <property type="molecule type" value="Genomic_DNA"/>
</dbReference>
<keyword evidence="3" id="KW-1185">Reference proteome</keyword>
<feature type="domain" description="DUF4145" evidence="1">
    <location>
        <begin position="101"/>
        <end position="190"/>
    </location>
</feature>
<protein>
    <submittedName>
        <fullName evidence="2">DUF4145 domain-containing protein</fullName>
    </submittedName>
</protein>
<sequence length="224" mass="25212">MKVLLTKTRSEDKWANVALRCPHCGHYGTFERLSGIKDVLALEESVLSYFLGLRRCPNAECHGHLFFIADHVGLVNITYPNSTIPFNKENIPEKILNAFSEAISCHSNNCFIASAIMIRKTLEEICKDRGAVGKTLYDRLQDLSTKIVVPKELRDGMQELRLLGNDAAHIESNTFGEIGKEEIEVSIEFTQEILKAVYQYESLLGKLRGLKKANVQEAEEAKKV</sequence>
<dbReference type="Proteomes" id="UP001595526">
    <property type="component" value="Unassembled WGS sequence"/>
</dbReference>
<dbReference type="InterPro" id="IPR025285">
    <property type="entry name" value="DUF4145"/>
</dbReference>
<accession>A0ABV7JKC7</accession>
<gene>
    <name evidence="2" type="ORF">ACFOET_08020</name>
</gene>
<evidence type="ECO:0000259" key="1">
    <source>
        <dbReference type="Pfam" id="PF13643"/>
    </source>
</evidence>
<dbReference type="RefSeq" id="WP_379021342.1">
    <property type="nucleotide sequence ID" value="NZ_JBHRTA010000022.1"/>
</dbReference>
<reference evidence="3" key="1">
    <citation type="journal article" date="2019" name="Int. J. Syst. Evol. Microbiol.">
        <title>The Global Catalogue of Microorganisms (GCM) 10K type strain sequencing project: providing services to taxonomists for standard genome sequencing and annotation.</title>
        <authorList>
            <consortium name="The Broad Institute Genomics Platform"/>
            <consortium name="The Broad Institute Genome Sequencing Center for Infectious Disease"/>
            <person name="Wu L."/>
            <person name="Ma J."/>
        </authorList>
    </citation>
    <scope>NUCLEOTIDE SEQUENCE [LARGE SCALE GENOMIC DNA]</scope>
    <source>
        <strain evidence="3">KCTC 52416</strain>
    </source>
</reference>
<proteinExistence type="predicted"/>
<evidence type="ECO:0000313" key="2">
    <source>
        <dbReference type="EMBL" id="MFC3197557.1"/>
    </source>
</evidence>
<comment type="caution">
    <text evidence="2">The sequence shown here is derived from an EMBL/GenBank/DDBJ whole genome shotgun (WGS) entry which is preliminary data.</text>
</comment>
<organism evidence="2 3">
    <name type="scientific">Parapedobacter deserti</name>
    <dbReference type="NCBI Taxonomy" id="1912957"/>
    <lineage>
        <taxon>Bacteria</taxon>
        <taxon>Pseudomonadati</taxon>
        <taxon>Bacteroidota</taxon>
        <taxon>Sphingobacteriia</taxon>
        <taxon>Sphingobacteriales</taxon>
        <taxon>Sphingobacteriaceae</taxon>
        <taxon>Parapedobacter</taxon>
    </lineage>
</organism>